<feature type="domain" description="SLH" evidence="2">
    <location>
        <begin position="427"/>
        <end position="487"/>
    </location>
</feature>
<dbReference type="SUPFAM" id="SSF56935">
    <property type="entry name" value="Porins"/>
    <property type="match status" value="1"/>
</dbReference>
<gene>
    <name evidence="3" type="ORF">COT42_08140</name>
</gene>
<evidence type="ECO:0000313" key="3">
    <source>
        <dbReference type="EMBL" id="PIS28416.1"/>
    </source>
</evidence>
<evidence type="ECO:0000313" key="4">
    <source>
        <dbReference type="Proteomes" id="UP000231343"/>
    </source>
</evidence>
<dbReference type="PANTHER" id="PTHR43308">
    <property type="entry name" value="OUTER MEMBRANE PROTEIN ALPHA-RELATED"/>
    <property type="match status" value="1"/>
</dbReference>
<dbReference type="InterPro" id="IPR051465">
    <property type="entry name" value="Cell_Envelope_Struct_Comp"/>
</dbReference>
<sequence>MKQLLVVSCWLLVFSCSALAVVDIGDIGVGARSLGMGKATVGGLDDASAIFTNPAALSLNPQLNITSMSGTLLTDVNYMMFGAAETAPIGRVGIGYLNAAVSGITITQITGSGSNETVVPLGTTDYSSSVVYLSYSSALSRFLRGKGDNVLIGANLKYFLQGFSGGGATMQDAAGTGMDADLGLLWQVNNWANLGLTFNNFLPETFGGRFNWQKNNQTEGIAMVSRAGGRFNLIGPSGLKYLEKQKLDLLVEYASNNTPNWPAVWHLGAEYVPLPVLTLRAGIDQKVKATIGGIGVDNNLSLGVGLQYAGFTFDYAYHQFGEVTENTTHFFSFGFRGRDEVDREPLREPERNVPVPTVIPKPPVKSFGDVPESYWARRPIEYLATLGIMSGYPDETFKPDRPLTRGEFAALLVKAKGFLLSKDVKKLFKDVPTTNWLAPYVQLAVDRKYIQGYPDKTFQPNKKISRAEAAVVFTKFAGLQVKSKLSNDVFPGLAKGHWAAPAVSAGKVAGFYEFLADKNFEPGQDLTRAEAAEILSKTPFIKDKIRQLISGEK</sequence>
<name>A0A2H0XU01_UNCSA</name>
<comment type="caution">
    <text evidence="3">The sequence shown here is derived from an EMBL/GenBank/DDBJ whole genome shotgun (WGS) entry which is preliminary data.</text>
</comment>
<dbReference type="Proteomes" id="UP000231343">
    <property type="component" value="Unassembled WGS sequence"/>
</dbReference>
<feature type="domain" description="SLH" evidence="2">
    <location>
        <begin position="363"/>
        <end position="426"/>
    </location>
</feature>
<dbReference type="PANTHER" id="PTHR43308:SF5">
    <property type="entry name" value="S-LAYER PROTEIN _ PEPTIDOGLYCAN ENDO-BETA-N-ACETYLGLUCOSAMINIDASE"/>
    <property type="match status" value="1"/>
</dbReference>
<dbReference type="PROSITE" id="PS51272">
    <property type="entry name" value="SLH"/>
    <property type="match status" value="2"/>
</dbReference>
<dbReference type="EMBL" id="PEYM01000134">
    <property type="protein sequence ID" value="PIS28416.1"/>
    <property type="molecule type" value="Genomic_DNA"/>
</dbReference>
<proteinExistence type="predicted"/>
<dbReference type="AlphaFoldDB" id="A0A2H0XU01"/>
<feature type="signal peptide" evidence="1">
    <location>
        <begin position="1"/>
        <end position="20"/>
    </location>
</feature>
<organism evidence="3 4">
    <name type="scientific">Candidatus Saganbacteria bacterium CG08_land_8_20_14_0_20_45_16</name>
    <dbReference type="NCBI Taxonomy" id="2014293"/>
    <lineage>
        <taxon>Bacteria</taxon>
        <taxon>Bacillati</taxon>
        <taxon>Saganbacteria</taxon>
    </lineage>
</organism>
<feature type="chain" id="PRO_5013883825" description="SLH domain-containing protein" evidence="1">
    <location>
        <begin position="21"/>
        <end position="553"/>
    </location>
</feature>
<dbReference type="Gene3D" id="2.40.160.60">
    <property type="entry name" value="Outer membrane protein transport protein (OMPP1/FadL/TodX)"/>
    <property type="match status" value="1"/>
</dbReference>
<dbReference type="PROSITE" id="PS51257">
    <property type="entry name" value="PROKAR_LIPOPROTEIN"/>
    <property type="match status" value="1"/>
</dbReference>
<protein>
    <recommendedName>
        <fullName evidence="2">SLH domain-containing protein</fullName>
    </recommendedName>
</protein>
<dbReference type="Pfam" id="PF00395">
    <property type="entry name" value="SLH"/>
    <property type="match status" value="3"/>
</dbReference>
<keyword evidence="1" id="KW-0732">Signal</keyword>
<reference evidence="3 4" key="1">
    <citation type="submission" date="2017-09" db="EMBL/GenBank/DDBJ databases">
        <title>Depth-based differentiation of microbial function through sediment-hosted aquifers and enrichment of novel symbionts in the deep terrestrial subsurface.</title>
        <authorList>
            <person name="Probst A.J."/>
            <person name="Ladd B."/>
            <person name="Jarett J.K."/>
            <person name="Geller-Mcgrath D.E."/>
            <person name="Sieber C.M."/>
            <person name="Emerson J.B."/>
            <person name="Anantharaman K."/>
            <person name="Thomas B.C."/>
            <person name="Malmstrom R."/>
            <person name="Stieglmeier M."/>
            <person name="Klingl A."/>
            <person name="Woyke T."/>
            <person name="Ryan C.M."/>
            <person name="Banfield J.F."/>
        </authorList>
    </citation>
    <scope>NUCLEOTIDE SEQUENCE [LARGE SCALE GENOMIC DNA]</scope>
    <source>
        <strain evidence="3">CG08_land_8_20_14_0_20_45_16</strain>
    </source>
</reference>
<accession>A0A2H0XU01</accession>
<dbReference type="InterPro" id="IPR001119">
    <property type="entry name" value="SLH_dom"/>
</dbReference>
<evidence type="ECO:0000259" key="2">
    <source>
        <dbReference type="PROSITE" id="PS51272"/>
    </source>
</evidence>
<evidence type="ECO:0000256" key="1">
    <source>
        <dbReference type="SAM" id="SignalP"/>
    </source>
</evidence>